<name>A0A4P7HMN5_9RHOB</name>
<dbReference type="RefSeq" id="WP_135312876.1">
    <property type="nucleotide sequence ID" value="NZ_CP038439.1"/>
</dbReference>
<evidence type="ECO:0000313" key="2">
    <source>
        <dbReference type="Proteomes" id="UP000296374"/>
    </source>
</evidence>
<dbReference type="EMBL" id="CP038439">
    <property type="protein sequence ID" value="QBX34587.1"/>
    <property type="molecule type" value="Genomic_DNA"/>
</dbReference>
<reference evidence="2" key="1">
    <citation type="submission" date="2019-03" db="EMBL/GenBank/DDBJ databases">
        <authorList>
            <person name="Li J."/>
        </authorList>
    </citation>
    <scope>NUCLEOTIDE SEQUENCE [LARGE SCALE GENOMIC DNA]</scope>
    <source>
        <strain evidence="2">2251</strain>
    </source>
</reference>
<dbReference type="KEGG" id="plia:E4191_07590"/>
<protein>
    <submittedName>
        <fullName evidence="1">Uncharacterized protein</fullName>
    </submittedName>
</protein>
<organism evidence="1 2">
    <name type="scientific">Paracoccus liaowanqingii</name>
    <dbReference type="NCBI Taxonomy" id="2560053"/>
    <lineage>
        <taxon>Bacteria</taxon>
        <taxon>Pseudomonadati</taxon>
        <taxon>Pseudomonadota</taxon>
        <taxon>Alphaproteobacteria</taxon>
        <taxon>Rhodobacterales</taxon>
        <taxon>Paracoccaceae</taxon>
        <taxon>Paracoccus</taxon>
    </lineage>
</organism>
<evidence type="ECO:0000313" key="1">
    <source>
        <dbReference type="EMBL" id="QBX34587.1"/>
    </source>
</evidence>
<accession>A0A4P7HMN5</accession>
<gene>
    <name evidence="1" type="ORF">E4191_07590</name>
</gene>
<sequence>MRVYDPTWANAREFLNVVDEAGLIHRDVSSASVGQIVLCQGSLSVKNLQLLTSIWSSPSAKKMMADGIKQNSVPPLGRNAQKDPTIKAMHDAAVLAAQNMRHGLELFMDLIPTFPHTVQATISGDKDVWCSLLPEGLTFDPSNITLKFSEHLPGTWSAIGILDALPDEQPDSGIKQVDYMNGAAMAKLGDTIAPMIRMFLGRPYEAYGITPLLVFREISAR</sequence>
<dbReference type="AlphaFoldDB" id="A0A4P7HMN5"/>
<dbReference type="Proteomes" id="UP000296374">
    <property type="component" value="Chromosome"/>
</dbReference>
<proteinExistence type="predicted"/>